<dbReference type="Gene3D" id="3.90.1150.10">
    <property type="entry name" value="Aspartate Aminotransferase, domain 1"/>
    <property type="match status" value="1"/>
</dbReference>
<comment type="similarity">
    <text evidence="3">Belongs to the class-V pyridoxal-phosphate-dependent aminotransferase family. SerC subfamily.</text>
</comment>
<comment type="cofactor">
    <cofactor evidence="1 10">
        <name>pyridoxal 5'-phosphate</name>
        <dbReference type="ChEBI" id="CHEBI:597326"/>
    </cofactor>
</comment>
<dbReference type="RefSeq" id="XP_052740824.1">
    <property type="nucleotide sequence ID" value="XM_052884864.1"/>
</dbReference>
<dbReference type="PIRSF" id="PIRSF000525">
    <property type="entry name" value="SerC"/>
    <property type="match status" value="1"/>
</dbReference>
<dbReference type="GO" id="GO:0008483">
    <property type="term" value="F:transaminase activity"/>
    <property type="evidence" value="ECO:0007669"/>
    <property type="project" value="UniProtKB-KW"/>
</dbReference>
<dbReference type="Pfam" id="PF00266">
    <property type="entry name" value="Aminotran_5"/>
    <property type="match status" value="1"/>
</dbReference>
<keyword evidence="6 11" id="KW-0808">Transferase</keyword>
<dbReference type="SUPFAM" id="SSF53383">
    <property type="entry name" value="PLP-dependent transferases"/>
    <property type="match status" value="1"/>
</dbReference>
<evidence type="ECO:0000256" key="6">
    <source>
        <dbReference type="ARBA" id="ARBA00022679"/>
    </source>
</evidence>
<evidence type="ECO:0000256" key="2">
    <source>
        <dbReference type="ARBA" id="ARBA00005099"/>
    </source>
</evidence>
<dbReference type="Gene3D" id="3.40.640.10">
    <property type="entry name" value="Type I PLP-dependent aspartate aminotransferase-like (Major domain)"/>
    <property type="match status" value="1"/>
</dbReference>
<dbReference type="NCBIfam" id="TIGR01364">
    <property type="entry name" value="serC_1"/>
    <property type="match status" value="1"/>
</dbReference>
<dbReference type="Proteomes" id="UP001652582">
    <property type="component" value="Chromosome 12"/>
</dbReference>
<dbReference type="InterPro" id="IPR015422">
    <property type="entry name" value="PyrdxlP-dep_Trfase_small"/>
</dbReference>
<sequence>MSNIHNFGAGPAKLPSEVFDELEEELVNFNGTGISLMETSHRSATYIKLNAEIQDVVRRLLNVPQNYKILFLQGGGQGQFAGVPLNLMSRTGTADYVITGIWSVIAAREARKYGNVRFATPQQDSYVNIPDLSTWDLDPNASYVHICDNETIDGVEYDFIPNTNGVPLVADMCSNIMSKKFDITKFGAVYGCAQKNIGTAGVTMVIVREDLLNQAMPACPSVFDWTLTAKNNSILNTPPMQAIEVMGRVLKWIERNGKLEKMEELAVKKSSMIYDYIDQSNGFYYAPVEKRFRSKMNIPFRVGPPKGDVDLENQFIEDAEKQGLIQLRGHSLVGGIRVSVYNSVTVEDVEVLLRFMKEFFKQHAK</sequence>
<protein>
    <recommendedName>
        <fullName evidence="11">Phosphoserine aminotransferase</fullName>
        <ecNumber evidence="11">2.6.1.52</ecNumber>
    </recommendedName>
</protein>
<evidence type="ECO:0000256" key="7">
    <source>
        <dbReference type="ARBA" id="ARBA00022898"/>
    </source>
</evidence>
<dbReference type="InterPro" id="IPR020578">
    <property type="entry name" value="Aminotrans_V_PyrdxlP_BS"/>
</dbReference>
<dbReference type="PANTHER" id="PTHR43247">
    <property type="entry name" value="PHOSPHOSERINE AMINOTRANSFERASE"/>
    <property type="match status" value="1"/>
</dbReference>
<proteinExistence type="inferred from homology"/>
<dbReference type="EC" id="2.6.1.52" evidence="11"/>
<evidence type="ECO:0000313" key="14">
    <source>
        <dbReference type="RefSeq" id="XP_052740824.1"/>
    </source>
</evidence>
<dbReference type="InterPro" id="IPR022278">
    <property type="entry name" value="Pser_aminoTfrase"/>
</dbReference>
<gene>
    <name evidence="14" type="primary">LOC112049766</name>
</gene>
<keyword evidence="5 11" id="KW-0028">Amino-acid biosynthesis</keyword>
<evidence type="ECO:0000256" key="10">
    <source>
        <dbReference type="RuleBase" id="RU004504"/>
    </source>
</evidence>
<evidence type="ECO:0000256" key="5">
    <source>
        <dbReference type="ARBA" id="ARBA00022605"/>
    </source>
</evidence>
<evidence type="ECO:0000256" key="4">
    <source>
        <dbReference type="ARBA" id="ARBA00022576"/>
    </source>
</evidence>
<evidence type="ECO:0000256" key="3">
    <source>
        <dbReference type="ARBA" id="ARBA00006904"/>
    </source>
</evidence>
<keyword evidence="8 11" id="KW-0718">Serine biosynthesis</keyword>
<evidence type="ECO:0000259" key="12">
    <source>
        <dbReference type="Pfam" id="PF00266"/>
    </source>
</evidence>
<keyword evidence="13" id="KW-1185">Reference proteome</keyword>
<dbReference type="PROSITE" id="PS00595">
    <property type="entry name" value="AA_TRANSFER_CLASS_5"/>
    <property type="match status" value="1"/>
</dbReference>
<accession>A0ABM3LP36</accession>
<reference evidence="14" key="1">
    <citation type="submission" date="2025-08" db="UniProtKB">
        <authorList>
            <consortium name="RefSeq"/>
        </authorList>
    </citation>
    <scope>IDENTIFICATION</scope>
</reference>
<comment type="pathway">
    <text evidence="2 11">Amino-acid biosynthesis; L-serine biosynthesis; L-serine from 3-phospho-D-glycerate: step 2/3.</text>
</comment>
<evidence type="ECO:0000256" key="11">
    <source>
        <dbReference type="RuleBase" id="RU004505"/>
    </source>
</evidence>
<comment type="catalytic activity">
    <reaction evidence="9 11">
        <text>O-phospho-L-serine + 2-oxoglutarate = 3-phosphooxypyruvate + L-glutamate</text>
        <dbReference type="Rhea" id="RHEA:14329"/>
        <dbReference type="ChEBI" id="CHEBI:16810"/>
        <dbReference type="ChEBI" id="CHEBI:18110"/>
        <dbReference type="ChEBI" id="CHEBI:29985"/>
        <dbReference type="ChEBI" id="CHEBI:57524"/>
        <dbReference type="EC" id="2.6.1.52"/>
    </reaction>
</comment>
<dbReference type="HAMAP" id="MF_00160">
    <property type="entry name" value="SerC_aminotrans_5"/>
    <property type="match status" value="1"/>
</dbReference>
<evidence type="ECO:0000256" key="9">
    <source>
        <dbReference type="ARBA" id="ARBA00049007"/>
    </source>
</evidence>
<feature type="domain" description="Aminotransferase class V" evidence="12">
    <location>
        <begin position="5"/>
        <end position="352"/>
    </location>
</feature>
<evidence type="ECO:0000256" key="8">
    <source>
        <dbReference type="ARBA" id="ARBA00023299"/>
    </source>
</evidence>
<dbReference type="NCBIfam" id="NF003764">
    <property type="entry name" value="PRK05355.1"/>
    <property type="match status" value="1"/>
</dbReference>
<dbReference type="PANTHER" id="PTHR43247:SF1">
    <property type="entry name" value="PHOSPHOSERINE AMINOTRANSFERASE"/>
    <property type="match status" value="1"/>
</dbReference>
<keyword evidence="4 11" id="KW-0032">Aminotransferase</keyword>
<dbReference type="InterPro" id="IPR000192">
    <property type="entry name" value="Aminotrans_V_dom"/>
</dbReference>
<organism evidence="13 14">
    <name type="scientific">Bicyclus anynana</name>
    <name type="common">Squinting bush brown butterfly</name>
    <dbReference type="NCBI Taxonomy" id="110368"/>
    <lineage>
        <taxon>Eukaryota</taxon>
        <taxon>Metazoa</taxon>
        <taxon>Ecdysozoa</taxon>
        <taxon>Arthropoda</taxon>
        <taxon>Hexapoda</taxon>
        <taxon>Insecta</taxon>
        <taxon>Pterygota</taxon>
        <taxon>Neoptera</taxon>
        <taxon>Endopterygota</taxon>
        <taxon>Lepidoptera</taxon>
        <taxon>Glossata</taxon>
        <taxon>Ditrysia</taxon>
        <taxon>Papilionoidea</taxon>
        <taxon>Nymphalidae</taxon>
        <taxon>Satyrinae</taxon>
        <taxon>Satyrini</taxon>
        <taxon>Mycalesina</taxon>
        <taxon>Bicyclus</taxon>
    </lineage>
</organism>
<keyword evidence="7" id="KW-0663">Pyridoxal phosphate</keyword>
<dbReference type="GeneID" id="112049766"/>
<evidence type="ECO:0000256" key="1">
    <source>
        <dbReference type="ARBA" id="ARBA00001933"/>
    </source>
</evidence>
<dbReference type="InterPro" id="IPR015421">
    <property type="entry name" value="PyrdxlP-dep_Trfase_major"/>
</dbReference>
<name>A0ABM3LP36_BICAN</name>
<evidence type="ECO:0000313" key="13">
    <source>
        <dbReference type="Proteomes" id="UP001652582"/>
    </source>
</evidence>
<dbReference type="InterPro" id="IPR015424">
    <property type="entry name" value="PyrdxlP-dep_Trfase"/>
</dbReference>